<dbReference type="InterPro" id="IPR010730">
    <property type="entry name" value="HET"/>
</dbReference>
<evidence type="ECO:0000259" key="1">
    <source>
        <dbReference type="Pfam" id="PF06985"/>
    </source>
</evidence>
<reference evidence="2" key="2">
    <citation type="submission" date="2021-03" db="EMBL/GenBank/DDBJ databases">
        <authorList>
            <person name="Alouane T."/>
            <person name="Langin T."/>
            <person name="Bonhomme L."/>
        </authorList>
    </citation>
    <scope>NUCLEOTIDE SEQUENCE</scope>
    <source>
        <strain evidence="2">MDC_Fg202</strain>
    </source>
</reference>
<dbReference type="Proteomes" id="UP000746612">
    <property type="component" value="Unassembled WGS sequence"/>
</dbReference>
<dbReference type="AlphaFoldDB" id="A0A2H3G177"/>
<sequence>MAEFLCTACSRFANDFGKVGQEGWSPILNVAPDFHSLAKLARGGCSLCQIVYQSCCYAETVSYERDTLPIRVRAWMEPDSYSEFADEEDDGLPFRDEYPRRLFLIVTIGEEGQSRSHFLPLVMDKGAEKATTLSESHTDEPIINLCSSGGVDDAVALAKHWILECDNSHTACNDHPRTKQQPKVVPTRLIDVGSTHGGRPPRVYIQNFLDHEDVVADVEYAALSYAWGSDPTFATTTASNVGEMTECLPWDKLAKTIQEAIIFTRKLGIKYLWVDALCILQNEGPDDSFHKADWSYEAGRFGQYYENAKLTIAATGAISSDKGLFLPRPALQVNPKPVTFPQETFWGGIRETTAQPISPAWEYEIDNSPLLSRGWAFQERVLSKRVLHFGMNCILWECHEGRAIETAPHRLGPVTSEEIGYDFVHTFKHMQDLKWEDFVKSWYRFASRSSMDKFTFASDRLPALSGIAARIQHRFPQKYIAGLWEFNITQGLAWGVHESPDHKSPSLADLSMGIEGEAIPSELNMPSWSWASSDKPIHFFFWFDEWTSMITIKSWAVETKGAETSGQVLHGTLRLKGLFQVMKLVDLTPPFSRVQFDRYGFAYEEDLAKHLSDRLYPCILLGTESRFFRSHRAVSLLAGALILQPTGRSVDSVEEYRRIGFFRAPYEEHWSEVTETRTIDLV</sequence>
<dbReference type="EMBL" id="CAJPIJ010000153">
    <property type="protein sequence ID" value="CAG1994145.1"/>
    <property type="molecule type" value="Genomic_DNA"/>
</dbReference>
<feature type="domain" description="Heterokaryon incompatibility" evidence="1">
    <location>
        <begin position="220"/>
        <end position="379"/>
    </location>
</feature>
<dbReference type="PANTHER" id="PTHR33112:SF16">
    <property type="entry name" value="HETEROKARYON INCOMPATIBILITY DOMAIN-CONTAINING PROTEIN"/>
    <property type="match status" value="1"/>
</dbReference>
<dbReference type="OMA" id="ELNMPSW"/>
<dbReference type="EMBL" id="CAAKMV010000174">
    <property type="protein sequence ID" value="VIO63089.1"/>
    <property type="molecule type" value="Genomic_DNA"/>
</dbReference>
<dbReference type="Pfam" id="PF06985">
    <property type="entry name" value="HET"/>
    <property type="match status" value="1"/>
</dbReference>
<evidence type="ECO:0000313" key="3">
    <source>
        <dbReference type="EMBL" id="VIO63089.1"/>
    </source>
</evidence>
<organism evidence="2 4">
    <name type="scientific">Gibberella zeae</name>
    <name type="common">Wheat head blight fungus</name>
    <name type="synonym">Fusarium graminearum</name>
    <dbReference type="NCBI Taxonomy" id="5518"/>
    <lineage>
        <taxon>Eukaryota</taxon>
        <taxon>Fungi</taxon>
        <taxon>Dikarya</taxon>
        <taxon>Ascomycota</taxon>
        <taxon>Pezizomycotina</taxon>
        <taxon>Sordariomycetes</taxon>
        <taxon>Hypocreomycetidae</taxon>
        <taxon>Hypocreales</taxon>
        <taxon>Nectriaceae</taxon>
        <taxon>Fusarium</taxon>
    </lineage>
</organism>
<proteinExistence type="predicted"/>
<dbReference type="OrthoDB" id="3789824at2759"/>
<evidence type="ECO:0000313" key="4">
    <source>
        <dbReference type="Proteomes" id="UP000746612"/>
    </source>
</evidence>
<evidence type="ECO:0000313" key="2">
    <source>
        <dbReference type="EMBL" id="CAG1994145.1"/>
    </source>
</evidence>
<gene>
    <name evidence="3" type="ORF">FUG_LOCUS511605</name>
    <name evidence="2" type="ORF">MDCFG202_LOCUS369483</name>
</gene>
<dbReference type="PANTHER" id="PTHR33112">
    <property type="entry name" value="DOMAIN PROTEIN, PUTATIVE-RELATED"/>
    <property type="match status" value="1"/>
</dbReference>
<reference evidence="3" key="1">
    <citation type="submission" date="2019-04" db="EMBL/GenBank/DDBJ databases">
        <authorList>
            <person name="Melise S."/>
            <person name="Noan J."/>
            <person name="Okalmin O."/>
        </authorList>
    </citation>
    <scope>NUCLEOTIDE SEQUENCE</scope>
    <source>
        <strain evidence="3">FN9</strain>
    </source>
</reference>
<name>A0A2H3G177_GIBZA</name>
<protein>
    <recommendedName>
        <fullName evidence="1">Heterokaryon incompatibility domain-containing protein</fullName>
    </recommendedName>
</protein>
<accession>A0A2H3G177</accession>